<comment type="subcellular location">
    <subcellularLocation>
        <location evidence="9">Cytoplasm</location>
    </subcellularLocation>
</comment>
<evidence type="ECO:0000256" key="8">
    <source>
        <dbReference type="RuleBase" id="RU362110"/>
    </source>
</evidence>
<dbReference type="CDD" id="cd18623">
    <property type="entry name" value="GH32_ScrB-like"/>
    <property type="match status" value="1"/>
</dbReference>
<dbReference type="SUPFAM" id="SSF49899">
    <property type="entry name" value="Concanavalin A-like lectins/glucanases"/>
    <property type="match status" value="1"/>
</dbReference>
<evidence type="ECO:0000256" key="7">
    <source>
        <dbReference type="ARBA" id="ARBA00033367"/>
    </source>
</evidence>
<dbReference type="GO" id="GO:0004564">
    <property type="term" value="F:beta-fructofuranosidase activity"/>
    <property type="evidence" value="ECO:0007669"/>
    <property type="project" value="UniProtKB-EC"/>
</dbReference>
<dbReference type="Gene3D" id="2.115.10.20">
    <property type="entry name" value="Glycosyl hydrolase domain, family 43"/>
    <property type="match status" value="1"/>
</dbReference>
<evidence type="ECO:0000256" key="2">
    <source>
        <dbReference type="ARBA" id="ARBA00009902"/>
    </source>
</evidence>
<dbReference type="GO" id="GO:0005985">
    <property type="term" value="P:sucrose metabolic process"/>
    <property type="evidence" value="ECO:0007669"/>
    <property type="project" value="UniProtKB-UniPathway"/>
</dbReference>
<comment type="catalytic activity">
    <reaction evidence="8">
        <text>Hydrolysis of terminal non-reducing beta-D-fructofuranoside residues in beta-D-fructofuranosides.</text>
        <dbReference type="EC" id="3.2.1.26"/>
    </reaction>
</comment>
<dbReference type="InterPro" id="IPR013189">
    <property type="entry name" value="Glyco_hydro_32_C"/>
</dbReference>
<keyword evidence="5 8" id="KW-0378">Hydrolase</keyword>
<dbReference type="InterPro" id="IPR013320">
    <property type="entry name" value="ConA-like_dom_sf"/>
</dbReference>
<evidence type="ECO:0000313" key="13">
    <source>
        <dbReference type="Proteomes" id="UP000539953"/>
    </source>
</evidence>
<reference evidence="12 13" key="1">
    <citation type="submission" date="2020-08" db="EMBL/GenBank/DDBJ databases">
        <title>Genomic Encyclopedia of Type Strains, Phase IV (KMG-IV): sequencing the most valuable type-strain genomes for metagenomic binning, comparative biology and taxonomic classification.</title>
        <authorList>
            <person name="Goeker M."/>
        </authorList>
    </citation>
    <scope>NUCLEOTIDE SEQUENCE [LARGE SCALE GENOMIC DNA]</scope>
    <source>
        <strain evidence="12 13">DSM 25799</strain>
    </source>
</reference>
<dbReference type="InterPro" id="IPR023296">
    <property type="entry name" value="Glyco_hydro_beta-prop_sf"/>
</dbReference>
<keyword evidence="9" id="KW-0963">Cytoplasm</keyword>
<keyword evidence="13" id="KW-1185">Reference proteome</keyword>
<dbReference type="SUPFAM" id="SSF75005">
    <property type="entry name" value="Arabinanase/levansucrase/invertase"/>
    <property type="match status" value="1"/>
</dbReference>
<evidence type="ECO:0000256" key="4">
    <source>
        <dbReference type="ARBA" id="ARBA00019623"/>
    </source>
</evidence>
<dbReference type="PANTHER" id="PTHR43101">
    <property type="entry name" value="BETA-FRUCTOSIDASE"/>
    <property type="match status" value="1"/>
</dbReference>
<dbReference type="InterPro" id="IPR051214">
    <property type="entry name" value="GH32_Enzymes"/>
</dbReference>
<dbReference type="Gene3D" id="2.60.120.560">
    <property type="entry name" value="Exo-inulinase, domain 1"/>
    <property type="match status" value="1"/>
</dbReference>
<dbReference type="GO" id="GO:0005737">
    <property type="term" value="C:cytoplasm"/>
    <property type="evidence" value="ECO:0007669"/>
    <property type="project" value="UniProtKB-SubCell"/>
</dbReference>
<dbReference type="NCBIfam" id="TIGR01322">
    <property type="entry name" value="scrB_fam"/>
    <property type="match status" value="1"/>
</dbReference>
<keyword evidence="6 8" id="KW-0326">Glycosidase</keyword>
<dbReference type="InterPro" id="IPR001362">
    <property type="entry name" value="Glyco_hydro_32"/>
</dbReference>
<dbReference type="PROSITE" id="PS00609">
    <property type="entry name" value="GLYCOSYL_HYDROL_F32"/>
    <property type="match status" value="1"/>
</dbReference>
<keyword evidence="9" id="KW-0119">Carbohydrate metabolism</keyword>
<dbReference type="UniPathway" id="UPA00238"/>
<dbReference type="InterPro" id="IPR006232">
    <property type="entry name" value="Suc6P_hydrolase"/>
</dbReference>
<evidence type="ECO:0000256" key="3">
    <source>
        <dbReference type="ARBA" id="ARBA00012758"/>
    </source>
</evidence>
<proteinExistence type="inferred from homology"/>
<dbReference type="Pfam" id="PF00251">
    <property type="entry name" value="Glyco_hydro_32N"/>
    <property type="match status" value="1"/>
</dbReference>
<evidence type="ECO:0000256" key="1">
    <source>
        <dbReference type="ARBA" id="ARBA00004914"/>
    </source>
</evidence>
<gene>
    <name evidence="12" type="ORF">HNQ47_000371</name>
</gene>
<dbReference type="Proteomes" id="UP000539953">
    <property type="component" value="Unassembled WGS sequence"/>
</dbReference>
<feature type="domain" description="Glycosyl hydrolase family 32 N-terminal" evidence="10">
    <location>
        <begin position="37"/>
        <end position="340"/>
    </location>
</feature>
<sequence>MNLPTKIRYRRYEDWSDEEKQNIQKKVSASPWHAIYHVEPRTGLLNDPNGFCFFDGRYHLFYQNWPFGPAHGLKSWVDTVSDDLVHFTETGIKLLPDHKNDFQGAYTGSAVQIGDRLFIMYTGNVRDENWVRHPKQVGAWMDKDGKIEKFEDVLIEQPKDVTEHFRDPMLFQVDGQLFVIIGAQSLDKKGFTKIYRAQDNDVHHWVEVGNLDDGGLRTEYMDECPNLLFVDGHPVLIYSPQGLDQKELQYRNIYPNAYRICKAFDTKKPALIEPSEIRNFDYGFETYATQGFNAPNGKVYAVSWIGLPDIDSPTDAYDYQGAMTLVKELSVKDGKLIQYPVPAMKTLRKAEHPFASVSETSNAYELELKIPAEETAVFNLFDDGQNGLRITVDPKAGALTVDRSQIGEQYALEYGTSRTCPLAHEETTLNIFVDRSIFEIYVNKGEAALTGRVFPTKGQSGIRVLSGTVAGTRFDFK</sequence>
<evidence type="ECO:0000256" key="9">
    <source>
        <dbReference type="RuleBase" id="RU365015"/>
    </source>
</evidence>
<comment type="pathway">
    <text evidence="1 9">Glycan biosynthesis; sucrose metabolism.</text>
</comment>
<evidence type="ECO:0000256" key="6">
    <source>
        <dbReference type="ARBA" id="ARBA00023295"/>
    </source>
</evidence>
<dbReference type="InterPro" id="IPR018053">
    <property type="entry name" value="Glyco_hydro_32_AS"/>
</dbReference>
<dbReference type="AlphaFoldDB" id="A0A7W8CVJ2"/>
<comment type="function">
    <text evidence="9">Enables the bacterium to metabolize sucrose as a sole carbon source.</text>
</comment>
<dbReference type="RefSeq" id="WP_183326972.1">
    <property type="nucleotide sequence ID" value="NZ_JACHHK010000001.1"/>
</dbReference>
<dbReference type="SMART" id="SM00640">
    <property type="entry name" value="Glyco_32"/>
    <property type="match status" value="1"/>
</dbReference>
<evidence type="ECO:0000313" key="12">
    <source>
        <dbReference type="EMBL" id="MBB5182368.1"/>
    </source>
</evidence>
<feature type="domain" description="Glycosyl hydrolase family 32 C-terminal" evidence="11">
    <location>
        <begin position="354"/>
        <end position="467"/>
    </location>
</feature>
<comment type="similarity">
    <text evidence="2 8">Belongs to the glycosyl hydrolase 32 family.</text>
</comment>
<accession>A0A7W8CVJ2</accession>
<evidence type="ECO:0000259" key="10">
    <source>
        <dbReference type="Pfam" id="PF00251"/>
    </source>
</evidence>
<organism evidence="12 13">
    <name type="scientific">Catenisphaera adipataccumulans</name>
    <dbReference type="NCBI Taxonomy" id="700500"/>
    <lineage>
        <taxon>Bacteria</taxon>
        <taxon>Bacillati</taxon>
        <taxon>Bacillota</taxon>
        <taxon>Erysipelotrichia</taxon>
        <taxon>Erysipelotrichales</taxon>
        <taxon>Erysipelotrichaceae</taxon>
        <taxon>Catenisphaera</taxon>
    </lineage>
</organism>
<name>A0A7W8CVJ2_9FIRM</name>
<comment type="caution">
    <text evidence="12">The sequence shown here is derived from an EMBL/GenBank/DDBJ whole genome shotgun (WGS) entry which is preliminary data.</text>
</comment>
<dbReference type="EMBL" id="JACHHK010000001">
    <property type="protein sequence ID" value="MBB5182368.1"/>
    <property type="molecule type" value="Genomic_DNA"/>
</dbReference>
<protein>
    <recommendedName>
        <fullName evidence="4 8">Sucrose-6-phosphate hydrolase</fullName>
        <ecNumber evidence="3 8">3.2.1.26</ecNumber>
    </recommendedName>
    <alternativeName>
        <fullName evidence="7 9">Invertase</fullName>
    </alternativeName>
</protein>
<evidence type="ECO:0000256" key="5">
    <source>
        <dbReference type="ARBA" id="ARBA00022801"/>
    </source>
</evidence>
<dbReference type="PANTHER" id="PTHR43101:SF1">
    <property type="entry name" value="BETA-FRUCTOSIDASE"/>
    <property type="match status" value="1"/>
</dbReference>
<dbReference type="Pfam" id="PF08244">
    <property type="entry name" value="Glyco_hydro_32C"/>
    <property type="match status" value="1"/>
</dbReference>
<evidence type="ECO:0000259" key="11">
    <source>
        <dbReference type="Pfam" id="PF08244"/>
    </source>
</evidence>
<dbReference type="EC" id="3.2.1.26" evidence="3 8"/>
<dbReference type="InterPro" id="IPR013148">
    <property type="entry name" value="Glyco_hydro_32_N"/>
</dbReference>